<dbReference type="HOGENOM" id="CLU_048308_0_0_1"/>
<dbReference type="AlphaFoldDB" id="A0A063BX94"/>
<dbReference type="Gene3D" id="1.10.3380.10">
    <property type="entry name" value="Sec63 N-terminal domain-like domain"/>
    <property type="match status" value="1"/>
</dbReference>
<dbReference type="SUPFAM" id="SSF158702">
    <property type="entry name" value="Sec63 N-terminal domain-like"/>
    <property type="match status" value="1"/>
</dbReference>
<evidence type="ECO:0000313" key="3">
    <source>
        <dbReference type="EMBL" id="QUC21986.1"/>
    </source>
</evidence>
<evidence type="ECO:0000313" key="4">
    <source>
        <dbReference type="Proteomes" id="UP000027002"/>
    </source>
</evidence>
<feature type="domain" description="SEC63" evidence="1">
    <location>
        <begin position="5"/>
        <end position="331"/>
    </location>
</feature>
<dbReference type="GO" id="GO:0016787">
    <property type="term" value="F:hydrolase activity"/>
    <property type="evidence" value="ECO:0007669"/>
    <property type="project" value="UniProtKB-KW"/>
</dbReference>
<keyword evidence="4" id="KW-1185">Reference proteome</keyword>
<reference evidence="2" key="1">
    <citation type="journal article" date="2016" name="Genome Announc.">
        <title>Genome Sequence of Ustilaginoidea virens IPU010, a Rice Pathogenic Fungus Causing False Smut.</title>
        <authorList>
            <person name="Kumagai T."/>
            <person name="Ishii T."/>
            <person name="Terai G."/>
            <person name="Umemura M."/>
            <person name="Machida M."/>
            <person name="Asai K."/>
        </authorList>
    </citation>
    <scope>NUCLEOTIDE SEQUENCE [LARGE SCALE GENOMIC DNA]</scope>
    <source>
        <strain evidence="2">IPU010</strain>
    </source>
</reference>
<reference evidence="3" key="3">
    <citation type="submission" date="2020-03" db="EMBL/GenBank/DDBJ databases">
        <title>A mixture of massive structural variations and highly conserved coding sequences in Ustilaginoidea virens genome.</title>
        <authorList>
            <person name="Zhang K."/>
            <person name="Zhao Z."/>
            <person name="Zhang Z."/>
            <person name="Li Y."/>
            <person name="Hsiang T."/>
            <person name="Sun W."/>
        </authorList>
    </citation>
    <scope>NUCLEOTIDE SEQUENCE</scope>
    <source>
        <strain evidence="3">UV-8b</strain>
    </source>
</reference>
<dbReference type="SMART" id="SM00973">
    <property type="entry name" value="Sec63"/>
    <property type="match status" value="1"/>
</dbReference>
<dbReference type="EMBL" id="CP072757">
    <property type="protein sequence ID" value="QUC21986.1"/>
    <property type="molecule type" value="Genomic_DNA"/>
</dbReference>
<dbReference type="InterPro" id="IPR004179">
    <property type="entry name" value="Sec63-dom"/>
</dbReference>
<dbReference type="OrthoDB" id="5575at2759"/>
<name>A0A063BX94_USTVR</name>
<accession>A0A063BX94</accession>
<dbReference type="GeneID" id="66067004"/>
<dbReference type="EMBL" id="BBTG02000009">
    <property type="protein sequence ID" value="GAO19436.1"/>
    <property type="molecule type" value="Genomic_DNA"/>
</dbReference>
<proteinExistence type="predicted"/>
<gene>
    <name evidence="3" type="ORF">UV8b_06227</name>
    <name evidence="2" type="ORF">UVI_02023340</name>
</gene>
<dbReference type="Pfam" id="PF02889">
    <property type="entry name" value="Sec63"/>
    <property type="match status" value="1"/>
</dbReference>
<dbReference type="Gene3D" id="1.10.150.20">
    <property type="entry name" value="5' to 3' exonuclease, C-terminal subdomain"/>
    <property type="match status" value="1"/>
</dbReference>
<dbReference type="RefSeq" id="XP_042999659.1">
    <property type="nucleotide sequence ID" value="XM_043143724.1"/>
</dbReference>
<dbReference type="Proteomes" id="UP000054053">
    <property type="component" value="Unassembled WGS sequence"/>
</dbReference>
<evidence type="ECO:0000313" key="2">
    <source>
        <dbReference type="EMBL" id="GAO19436.1"/>
    </source>
</evidence>
<dbReference type="PANTHER" id="PTHR47835:SF3">
    <property type="entry name" value="HELICASE FOR MEIOSIS 1"/>
    <property type="match status" value="1"/>
</dbReference>
<evidence type="ECO:0000313" key="5">
    <source>
        <dbReference type="Proteomes" id="UP000054053"/>
    </source>
</evidence>
<dbReference type="STRING" id="1159556.A0A063BX94"/>
<dbReference type="KEGG" id="uvi:66067004"/>
<sequence>MSINESDLRTIQLRYKLSPATMKVLGSLPTGPSRQQVLHKSCLASEFRSFPLKLAEKDFFREINDHTAIPYTVKEAITQPWHKIYLLVQADLLRTPWPNKISVNARKELYQERKRIYGLLDRVLRCLADAVALRGDGKGVNVCLDVLRSVNSGVWEGEGKELLLVEGIGQAKAERLRKAGITTIKQLGQLDFCHIERLLSRNPPFGHRMLEQLAGFPRLACQFQVFESPTLLPGPGARTSAEACGGKKLWVCRVVLSYDNEQLPHWKKGNPWVTLVIQGGDGRLLWFWRGHVKKLSGAKDLVVGMECRSKERIDMRVACEDIVGTAVDTSHQMS</sequence>
<dbReference type="PANTHER" id="PTHR47835">
    <property type="entry name" value="HFM1, ATP DEPENDENT DNA HELICASE HOMOLOG"/>
    <property type="match status" value="1"/>
</dbReference>
<evidence type="ECO:0000259" key="1">
    <source>
        <dbReference type="SMART" id="SM00973"/>
    </source>
</evidence>
<dbReference type="Proteomes" id="UP000027002">
    <property type="component" value="Chromosome 5"/>
</dbReference>
<dbReference type="GO" id="GO:0043138">
    <property type="term" value="F:3'-5' DNA helicase activity"/>
    <property type="evidence" value="ECO:0007669"/>
    <property type="project" value="UniProtKB-EC"/>
</dbReference>
<organism evidence="2 5">
    <name type="scientific">Ustilaginoidea virens</name>
    <name type="common">Rice false smut fungus</name>
    <name type="synonym">Villosiclava virens</name>
    <dbReference type="NCBI Taxonomy" id="1159556"/>
    <lineage>
        <taxon>Eukaryota</taxon>
        <taxon>Fungi</taxon>
        <taxon>Dikarya</taxon>
        <taxon>Ascomycota</taxon>
        <taxon>Pezizomycotina</taxon>
        <taxon>Sordariomycetes</taxon>
        <taxon>Hypocreomycetidae</taxon>
        <taxon>Hypocreales</taxon>
        <taxon>Clavicipitaceae</taxon>
        <taxon>Ustilaginoidea</taxon>
    </lineage>
</organism>
<protein>
    <recommendedName>
        <fullName evidence="1">SEC63 domain-containing protein</fullName>
    </recommendedName>
</protein>
<reference evidence="5" key="2">
    <citation type="journal article" date="2016" name="Genome Announc.">
        <title>Genome sequence of Ustilaginoidea virens IPU010, a rice pathogenic fungus causing false smut.</title>
        <authorList>
            <person name="Kumagai T."/>
            <person name="Ishii T."/>
            <person name="Terai G."/>
            <person name="Umemura M."/>
            <person name="Machida M."/>
            <person name="Asai K."/>
        </authorList>
    </citation>
    <scope>NUCLEOTIDE SEQUENCE [LARGE SCALE GENOMIC DNA]</scope>
    <source>
        <strain evidence="5">IPU010</strain>
    </source>
</reference>
<dbReference type="GO" id="GO:0051321">
    <property type="term" value="P:meiotic cell cycle"/>
    <property type="evidence" value="ECO:0007669"/>
    <property type="project" value="UniProtKB-KW"/>
</dbReference>
<dbReference type="InterPro" id="IPR052247">
    <property type="entry name" value="Meiotic_Crossover_Helicase"/>
</dbReference>